<gene>
    <name evidence="2" type="ORF">Scep_012182</name>
</gene>
<organism evidence="2 3">
    <name type="scientific">Stephania cephalantha</name>
    <dbReference type="NCBI Taxonomy" id="152367"/>
    <lineage>
        <taxon>Eukaryota</taxon>
        <taxon>Viridiplantae</taxon>
        <taxon>Streptophyta</taxon>
        <taxon>Embryophyta</taxon>
        <taxon>Tracheophyta</taxon>
        <taxon>Spermatophyta</taxon>
        <taxon>Magnoliopsida</taxon>
        <taxon>Ranunculales</taxon>
        <taxon>Menispermaceae</taxon>
        <taxon>Menispermoideae</taxon>
        <taxon>Cissampelideae</taxon>
        <taxon>Stephania</taxon>
    </lineage>
</organism>
<dbReference type="AlphaFoldDB" id="A0AAP0P785"/>
<reference evidence="2 3" key="1">
    <citation type="submission" date="2024-01" db="EMBL/GenBank/DDBJ databases">
        <title>Genome assemblies of Stephania.</title>
        <authorList>
            <person name="Yang L."/>
        </authorList>
    </citation>
    <scope>NUCLEOTIDE SEQUENCE [LARGE SCALE GENOMIC DNA]</scope>
    <source>
        <strain evidence="2">JXDWG</strain>
        <tissue evidence="2">Leaf</tissue>
    </source>
</reference>
<evidence type="ECO:0000313" key="2">
    <source>
        <dbReference type="EMBL" id="KAK9132654.1"/>
    </source>
</evidence>
<feature type="transmembrane region" description="Helical" evidence="1">
    <location>
        <begin position="32"/>
        <end position="56"/>
    </location>
</feature>
<keyword evidence="1" id="KW-0812">Transmembrane</keyword>
<comment type="caution">
    <text evidence="2">The sequence shown here is derived from an EMBL/GenBank/DDBJ whole genome shotgun (WGS) entry which is preliminary data.</text>
</comment>
<protein>
    <submittedName>
        <fullName evidence="2">Uncharacterized protein</fullName>
    </submittedName>
</protein>
<proteinExistence type="predicted"/>
<dbReference type="EMBL" id="JBBNAG010000005">
    <property type="protein sequence ID" value="KAK9132654.1"/>
    <property type="molecule type" value="Genomic_DNA"/>
</dbReference>
<evidence type="ECO:0000256" key="1">
    <source>
        <dbReference type="SAM" id="Phobius"/>
    </source>
</evidence>
<keyword evidence="1" id="KW-1133">Transmembrane helix</keyword>
<name>A0AAP0P785_9MAGN</name>
<keyword evidence="1" id="KW-0472">Membrane</keyword>
<dbReference type="Proteomes" id="UP001419268">
    <property type="component" value="Unassembled WGS sequence"/>
</dbReference>
<evidence type="ECO:0000313" key="3">
    <source>
        <dbReference type="Proteomes" id="UP001419268"/>
    </source>
</evidence>
<sequence>MQIHVHDNQDKPDLTTSLTRYMRLHHNNTDKFLLTILLMVTLPFLNSHSVIIVMVVSDTLSLDEKGIEALKNDGLLVLRLIGGTVARFPDQIDWNMEDPRHASFLGEHALDISFFDRIEIRDLLSWDDRGNVEIHESRGTYSEVSDESNE</sequence>
<keyword evidence="3" id="KW-1185">Reference proteome</keyword>
<accession>A0AAP0P785</accession>